<accession>A0A418XT08</accession>
<evidence type="ECO:0000313" key="12">
    <source>
        <dbReference type="Proteomes" id="UP000284006"/>
    </source>
</evidence>
<name>A0A418XT08_9BURK</name>
<keyword evidence="3" id="KW-1003">Cell membrane</keyword>
<dbReference type="PANTHER" id="PTHR35893">
    <property type="entry name" value="INNER MEMBRANE PROTEIN-RELATED"/>
    <property type="match status" value="1"/>
</dbReference>
<evidence type="ECO:0000256" key="6">
    <source>
        <dbReference type="ARBA" id="ARBA00022989"/>
    </source>
</evidence>
<dbReference type="AlphaFoldDB" id="A0A418XT08"/>
<dbReference type="InterPro" id="IPR043605">
    <property type="entry name" value="DUF883_C"/>
</dbReference>
<dbReference type="EMBL" id="QYUP01000112">
    <property type="protein sequence ID" value="RJG15773.1"/>
    <property type="molecule type" value="Genomic_DNA"/>
</dbReference>
<evidence type="ECO:0000256" key="2">
    <source>
        <dbReference type="ARBA" id="ARBA00010423"/>
    </source>
</evidence>
<keyword evidence="7" id="KW-0472">Membrane</keyword>
<dbReference type="Proteomes" id="UP000284006">
    <property type="component" value="Unassembled WGS sequence"/>
</dbReference>
<keyword evidence="6" id="KW-1133">Transmembrane helix</keyword>
<evidence type="ECO:0000256" key="4">
    <source>
        <dbReference type="ARBA" id="ARBA00022519"/>
    </source>
</evidence>
<evidence type="ECO:0000256" key="1">
    <source>
        <dbReference type="ARBA" id="ARBA00004377"/>
    </source>
</evidence>
<evidence type="ECO:0000256" key="8">
    <source>
        <dbReference type="SAM" id="Coils"/>
    </source>
</evidence>
<feature type="coiled-coil region" evidence="8">
    <location>
        <begin position="45"/>
        <end position="79"/>
    </location>
</feature>
<keyword evidence="12" id="KW-1185">Reference proteome</keyword>
<evidence type="ECO:0000259" key="10">
    <source>
        <dbReference type="Pfam" id="PF19029"/>
    </source>
</evidence>
<evidence type="ECO:0000256" key="3">
    <source>
        <dbReference type="ARBA" id="ARBA00022475"/>
    </source>
</evidence>
<dbReference type="Pfam" id="PF19029">
    <property type="entry name" value="DUF883_C"/>
    <property type="match status" value="1"/>
</dbReference>
<evidence type="ECO:0000313" key="11">
    <source>
        <dbReference type="EMBL" id="RJG15773.1"/>
    </source>
</evidence>
<dbReference type="PANTHER" id="PTHR35893:SF3">
    <property type="entry name" value="INNER MEMBRANE PROTEIN"/>
    <property type="match status" value="1"/>
</dbReference>
<dbReference type="InterPro" id="IPR043604">
    <property type="entry name" value="DUF883_N"/>
</dbReference>
<keyword evidence="4" id="KW-0997">Cell inner membrane</keyword>
<dbReference type="RefSeq" id="WP_119810999.1">
    <property type="nucleotide sequence ID" value="NZ_QYUP01000112.1"/>
</dbReference>
<dbReference type="OrthoDB" id="9181874at2"/>
<organism evidence="11 12">
    <name type="scientific">Massilia cavernae</name>
    <dbReference type="NCBI Taxonomy" id="2320864"/>
    <lineage>
        <taxon>Bacteria</taxon>
        <taxon>Pseudomonadati</taxon>
        <taxon>Pseudomonadota</taxon>
        <taxon>Betaproteobacteria</taxon>
        <taxon>Burkholderiales</taxon>
        <taxon>Oxalobacteraceae</taxon>
        <taxon>Telluria group</taxon>
        <taxon>Massilia</taxon>
    </lineage>
</organism>
<feature type="domain" description="DUF883" evidence="10">
    <location>
        <begin position="77"/>
        <end position="106"/>
    </location>
</feature>
<protein>
    <submittedName>
        <fullName evidence="11">DUF883 domain-containing protein</fullName>
    </submittedName>
</protein>
<feature type="domain" description="DUF883" evidence="9">
    <location>
        <begin position="13"/>
        <end position="64"/>
    </location>
</feature>
<sequence>MIQQIPTKTGARDQLMNDLKSVIQDAEAWLRHGGQLTGEEFQAAKAKFEKTLTSAKADLIRLEETVVEKTKEAAKATDEYVHENPWKSVCIGAGVGLLLGVLISRR</sequence>
<evidence type="ECO:0000259" key="9">
    <source>
        <dbReference type="Pfam" id="PF05957"/>
    </source>
</evidence>
<reference evidence="11 12" key="1">
    <citation type="submission" date="2018-09" db="EMBL/GenBank/DDBJ databases">
        <authorList>
            <person name="Zhu H."/>
        </authorList>
    </citation>
    <scope>NUCLEOTIDE SEQUENCE [LARGE SCALE GENOMIC DNA]</scope>
    <source>
        <strain evidence="11 12">K1S02-61</strain>
    </source>
</reference>
<dbReference type="InterPro" id="IPR010279">
    <property type="entry name" value="YqjD/ElaB"/>
</dbReference>
<dbReference type="GO" id="GO:0043022">
    <property type="term" value="F:ribosome binding"/>
    <property type="evidence" value="ECO:0007669"/>
    <property type="project" value="InterPro"/>
</dbReference>
<dbReference type="Pfam" id="PF05957">
    <property type="entry name" value="DUF883"/>
    <property type="match status" value="1"/>
</dbReference>
<dbReference type="GO" id="GO:0005886">
    <property type="term" value="C:plasma membrane"/>
    <property type="evidence" value="ECO:0007669"/>
    <property type="project" value="UniProtKB-SubCell"/>
</dbReference>
<comment type="subcellular location">
    <subcellularLocation>
        <location evidence="1">Cell inner membrane</location>
        <topology evidence="1">Single-pass membrane protein</topology>
    </subcellularLocation>
</comment>
<comment type="similarity">
    <text evidence="2">Belongs to the ElaB/YgaM/YqjD family.</text>
</comment>
<keyword evidence="8" id="KW-0175">Coiled coil</keyword>
<proteinExistence type="inferred from homology"/>
<keyword evidence="5" id="KW-0812">Transmembrane</keyword>
<comment type="caution">
    <text evidence="11">The sequence shown here is derived from an EMBL/GenBank/DDBJ whole genome shotgun (WGS) entry which is preliminary data.</text>
</comment>
<gene>
    <name evidence="11" type="ORF">D3872_12060</name>
</gene>
<evidence type="ECO:0000256" key="7">
    <source>
        <dbReference type="ARBA" id="ARBA00023136"/>
    </source>
</evidence>
<evidence type="ECO:0000256" key="5">
    <source>
        <dbReference type="ARBA" id="ARBA00022692"/>
    </source>
</evidence>